<protein>
    <submittedName>
        <fullName evidence="1">Uncharacterized protein</fullName>
    </submittedName>
</protein>
<reference evidence="1" key="1">
    <citation type="journal article" date="2023" name="Mol. Phylogenet. Evol.">
        <title>Genome-scale phylogeny and comparative genomics of the fungal order Sordariales.</title>
        <authorList>
            <person name="Hensen N."/>
            <person name="Bonometti L."/>
            <person name="Westerberg I."/>
            <person name="Brannstrom I.O."/>
            <person name="Guillou S."/>
            <person name="Cros-Aarteil S."/>
            <person name="Calhoun S."/>
            <person name="Haridas S."/>
            <person name="Kuo A."/>
            <person name="Mondo S."/>
            <person name="Pangilinan J."/>
            <person name="Riley R."/>
            <person name="LaButti K."/>
            <person name="Andreopoulos B."/>
            <person name="Lipzen A."/>
            <person name="Chen C."/>
            <person name="Yan M."/>
            <person name="Daum C."/>
            <person name="Ng V."/>
            <person name="Clum A."/>
            <person name="Steindorff A."/>
            <person name="Ohm R.A."/>
            <person name="Martin F."/>
            <person name="Silar P."/>
            <person name="Natvig D.O."/>
            <person name="Lalanne C."/>
            <person name="Gautier V."/>
            <person name="Ament-Velasquez S.L."/>
            <person name="Kruys A."/>
            <person name="Hutchinson M.I."/>
            <person name="Powell A.J."/>
            <person name="Barry K."/>
            <person name="Miller A.N."/>
            <person name="Grigoriev I.V."/>
            <person name="Debuchy R."/>
            <person name="Gladieux P."/>
            <person name="Hiltunen Thoren M."/>
            <person name="Johannesson H."/>
        </authorList>
    </citation>
    <scope>NUCLEOTIDE SEQUENCE</scope>
    <source>
        <strain evidence="1">CBS 118394</strain>
    </source>
</reference>
<keyword evidence="2" id="KW-1185">Reference proteome</keyword>
<proteinExistence type="predicted"/>
<sequence>MGPHRIPPVLRHLIPPSFSSPFPKVCLLSWIEFLSPSPIFPETSLYLTKPRYGKMATIQTLPQELILEIFVCIVRSRTPARMARLRLVSSNCFCSSFDMLDVAIDMFFAGWFRDAIDNAINYMAYFRVPGDHNSWVSGLHVGSFQPCRAYLISYLAYQARREQRRDPLSYLGRVIRAATILCETDNDRPDNADDDFEFCLRSLLDLSIDEIPDIKWLLLALAYVQELVAKGVWFCSVGSGTKWNWNDVEKLRSAVFGESKSTRCALMLKLGAEYERRAQFEDALASIKSLAADGLDILSWKAKEMLESIMNWVKLPDTYERIPALPGFTYPFKEGGDIVDDLLIINVADGNADMKYTGSILQQLSSRPSLRPLSSESPLFEPAHIARHQYEAVIRILMAAAAAADANWVRSSRLFLASAAERESISLLLVKLFLGGADVNEGTMPFIVSAVMHEREDMFRLLQDHGATLDTPRTGSRAMTVAKLQGLDSMVQLLVKEGVDPDAKSDISLEHIRPKIRLCYA</sequence>
<dbReference type="SUPFAM" id="SSF48403">
    <property type="entry name" value="Ankyrin repeat"/>
    <property type="match status" value="1"/>
</dbReference>
<gene>
    <name evidence="1" type="ORF">B0H66DRAFT_585679</name>
</gene>
<comment type="caution">
    <text evidence="1">The sequence shown here is derived from an EMBL/GenBank/DDBJ whole genome shotgun (WGS) entry which is preliminary data.</text>
</comment>
<evidence type="ECO:0000313" key="2">
    <source>
        <dbReference type="Proteomes" id="UP001283341"/>
    </source>
</evidence>
<dbReference type="InterPro" id="IPR036770">
    <property type="entry name" value="Ankyrin_rpt-contain_sf"/>
</dbReference>
<evidence type="ECO:0000313" key="1">
    <source>
        <dbReference type="EMBL" id="KAK3329129.1"/>
    </source>
</evidence>
<dbReference type="AlphaFoldDB" id="A0AAE0IQ70"/>
<accession>A0AAE0IQ70</accession>
<dbReference type="EMBL" id="JAUEDM010000001">
    <property type="protein sequence ID" value="KAK3329129.1"/>
    <property type="molecule type" value="Genomic_DNA"/>
</dbReference>
<dbReference type="Gene3D" id="1.25.40.20">
    <property type="entry name" value="Ankyrin repeat-containing domain"/>
    <property type="match status" value="1"/>
</dbReference>
<reference evidence="1" key="2">
    <citation type="submission" date="2023-06" db="EMBL/GenBank/DDBJ databases">
        <authorList>
            <consortium name="Lawrence Berkeley National Laboratory"/>
            <person name="Haridas S."/>
            <person name="Hensen N."/>
            <person name="Bonometti L."/>
            <person name="Westerberg I."/>
            <person name="Brannstrom I.O."/>
            <person name="Guillou S."/>
            <person name="Cros-Aarteil S."/>
            <person name="Calhoun S."/>
            <person name="Kuo A."/>
            <person name="Mondo S."/>
            <person name="Pangilinan J."/>
            <person name="Riley R."/>
            <person name="Labutti K."/>
            <person name="Andreopoulos B."/>
            <person name="Lipzen A."/>
            <person name="Chen C."/>
            <person name="Yanf M."/>
            <person name="Daum C."/>
            <person name="Ng V."/>
            <person name="Clum A."/>
            <person name="Steindorff A."/>
            <person name="Ohm R."/>
            <person name="Martin F."/>
            <person name="Silar P."/>
            <person name="Natvig D."/>
            <person name="Lalanne C."/>
            <person name="Gautier V."/>
            <person name="Ament-Velasquez S.L."/>
            <person name="Kruys A."/>
            <person name="Hutchinson M.I."/>
            <person name="Powell A.J."/>
            <person name="Barry K."/>
            <person name="Miller A.N."/>
            <person name="Grigoriev I.V."/>
            <person name="Debuchy R."/>
            <person name="Gladieux P."/>
            <person name="Thoren M.H."/>
            <person name="Johannesson H."/>
        </authorList>
    </citation>
    <scope>NUCLEOTIDE SEQUENCE</scope>
    <source>
        <strain evidence="1">CBS 118394</strain>
    </source>
</reference>
<name>A0AAE0IQ70_9PEZI</name>
<dbReference type="Proteomes" id="UP001283341">
    <property type="component" value="Unassembled WGS sequence"/>
</dbReference>
<organism evidence="1 2">
    <name type="scientific">Apodospora peruviana</name>
    <dbReference type="NCBI Taxonomy" id="516989"/>
    <lineage>
        <taxon>Eukaryota</taxon>
        <taxon>Fungi</taxon>
        <taxon>Dikarya</taxon>
        <taxon>Ascomycota</taxon>
        <taxon>Pezizomycotina</taxon>
        <taxon>Sordariomycetes</taxon>
        <taxon>Sordariomycetidae</taxon>
        <taxon>Sordariales</taxon>
        <taxon>Lasiosphaeriaceae</taxon>
        <taxon>Apodospora</taxon>
    </lineage>
</organism>